<dbReference type="SUPFAM" id="SSF74650">
    <property type="entry name" value="Galactose mutarotase-like"/>
    <property type="match status" value="1"/>
</dbReference>
<dbReference type="GO" id="GO:0003824">
    <property type="term" value="F:catalytic activity"/>
    <property type="evidence" value="ECO:0007669"/>
    <property type="project" value="InterPro"/>
</dbReference>
<dbReference type="PANTHER" id="PTHR36306">
    <property type="entry name" value="ALPHA-AMYLASE-RELATED-RELATED"/>
    <property type="match status" value="1"/>
</dbReference>
<dbReference type="InterPro" id="IPR015179">
    <property type="entry name" value="A-amylase/a-glucTrfase_C"/>
</dbReference>
<dbReference type="Pfam" id="PF03065">
    <property type="entry name" value="Glyco_hydro_57"/>
    <property type="match status" value="1"/>
</dbReference>
<accession>A0A7T3RB83</accession>
<evidence type="ECO:0000259" key="4">
    <source>
        <dbReference type="Pfam" id="PF09095"/>
    </source>
</evidence>
<dbReference type="RefSeq" id="WP_198441819.1">
    <property type="nucleotide sequence ID" value="NZ_CP064936.1"/>
</dbReference>
<feature type="domain" description="Alpha-amylase/4-alpha-glucanotransferase C-terminal" evidence="4">
    <location>
        <begin position="444"/>
        <end position="550"/>
    </location>
</feature>
<keyword evidence="6" id="KW-1185">Reference proteome</keyword>
<evidence type="ECO:0000256" key="2">
    <source>
        <dbReference type="ARBA" id="ARBA00023277"/>
    </source>
</evidence>
<dbReference type="GO" id="GO:0030246">
    <property type="term" value="F:carbohydrate binding"/>
    <property type="evidence" value="ECO:0007669"/>
    <property type="project" value="InterPro"/>
</dbReference>
<dbReference type="AlphaFoldDB" id="A0A7T3RB83"/>
<dbReference type="SUPFAM" id="SSF88713">
    <property type="entry name" value="Glycoside hydrolase/deacetylase"/>
    <property type="match status" value="1"/>
</dbReference>
<dbReference type="EMBL" id="CP064936">
    <property type="protein sequence ID" value="QPZ99899.1"/>
    <property type="molecule type" value="Genomic_DNA"/>
</dbReference>
<dbReference type="InterPro" id="IPR011330">
    <property type="entry name" value="Glyco_hydro/deAcase_b/a-brl"/>
</dbReference>
<keyword evidence="2" id="KW-0119">Carbohydrate metabolism</keyword>
<dbReference type="KEGG" id="tper:IWA51_06305"/>
<dbReference type="InterPro" id="IPR011013">
    <property type="entry name" value="Gal_mutarotase_sf_dom"/>
</dbReference>
<gene>
    <name evidence="5" type="ORF">IWA51_06305</name>
</gene>
<dbReference type="Gene3D" id="3.20.110.20">
    <property type="match status" value="1"/>
</dbReference>
<dbReference type="InterPro" id="IPR004300">
    <property type="entry name" value="Glyco_hydro_57_N"/>
</dbReference>
<proteinExistence type="inferred from homology"/>
<evidence type="ECO:0000313" key="6">
    <source>
        <dbReference type="Proteomes" id="UP000595224"/>
    </source>
</evidence>
<reference evidence="5 6" key="1">
    <citation type="submission" date="2020-11" db="EMBL/GenBank/DDBJ databases">
        <title>Treponema Peruensis nv. sp., first commensal Treponema isolated from human feces.</title>
        <authorList>
            <person name="Belkhou C."/>
            <person name="Raes J."/>
        </authorList>
    </citation>
    <scope>NUCLEOTIDE SEQUENCE [LARGE SCALE GENOMIC DNA]</scope>
    <source>
        <strain evidence="5 6">RCC2812</strain>
    </source>
</reference>
<dbReference type="InterPro" id="IPR052046">
    <property type="entry name" value="GH57_Enzymes"/>
</dbReference>
<dbReference type="GO" id="GO:0005975">
    <property type="term" value="P:carbohydrate metabolic process"/>
    <property type="evidence" value="ECO:0007669"/>
    <property type="project" value="InterPro"/>
</dbReference>
<dbReference type="Gene3D" id="2.70.98.10">
    <property type="match status" value="1"/>
</dbReference>
<evidence type="ECO:0000259" key="3">
    <source>
        <dbReference type="Pfam" id="PF03065"/>
    </source>
</evidence>
<evidence type="ECO:0000313" key="5">
    <source>
        <dbReference type="EMBL" id="QPZ99899.1"/>
    </source>
</evidence>
<dbReference type="InterPro" id="IPR014718">
    <property type="entry name" value="GH-type_carb-bd"/>
</dbReference>
<name>A0A7T3RB83_9SPIR</name>
<dbReference type="Pfam" id="PF09095">
    <property type="entry name" value="AmyA-gluTrfs_C"/>
    <property type="match status" value="1"/>
</dbReference>
<organism evidence="5 6">
    <name type="scientific">Treponema peruense</name>
    <dbReference type="NCBI Taxonomy" id="2787628"/>
    <lineage>
        <taxon>Bacteria</taxon>
        <taxon>Pseudomonadati</taxon>
        <taxon>Spirochaetota</taxon>
        <taxon>Spirochaetia</taxon>
        <taxon>Spirochaetales</taxon>
        <taxon>Treponemataceae</taxon>
        <taxon>Treponema</taxon>
    </lineage>
</organism>
<dbReference type="PANTHER" id="PTHR36306:SF1">
    <property type="entry name" value="ALPHA-AMYLASE-RELATED"/>
    <property type="match status" value="1"/>
</dbReference>
<sequence length="661" mass="75456">MRMTNVCLILSADEEGNCSPQTFEKNYEAVFRPLLTFLYSHPKFPLAVSFSGLQLEWYASKHPEAIQVMRDLTSRKQVEVLGGGYYSPIFPILFPVDRSGQIEKMTSLLRSTVGKRPCGMSLYGSIWDPTLVTTFQSCGMEYALLDSTLIPAKNLCAHPLITSEQGKTLKILPTYKNLIPEEDESPESWIERINNFAKKKRSQAEFFDSEKVVSICFSFEKFASFVKSRCFAYIASCFDISMESTSGVNFVLPQTVAKNSDYFERTYIPAGMDWQIARRAVTPFETVENKSRFPLTIHDYLNAYPQNRRLYQRMMYISMLVTQCKGGDKMRKLSASEKLWEAQSGFNFVTMPCGIPPTEQKVQESYRALNEAERLIRDAKEFKESLTSFDYNGDGKNEYICQMEKYHAVISLNAGQITEFDIIRSCANYAANLSRIAKFDGSNDLYQRGMFIEHLIEPSEIENFKSSGTSSGLLFSNMHFSEKKFDSKRNEIQMESRGEFSSIKLPVQLRKNYIAFSSGITIQYILKNESPMELDAYFVVELNFAKTKFSSLKSASQYSVELIHGENREQVPESGIFSAADGVSFFQITDNSDKKTFVVEPNEDSGLCTREIVFYRPDEYEKTTESSRTMCVSLYWHVQLAPGMEKEKTINLSVVQAKKKN</sequence>
<evidence type="ECO:0000256" key="1">
    <source>
        <dbReference type="ARBA" id="ARBA00006821"/>
    </source>
</evidence>
<comment type="similarity">
    <text evidence="1">Belongs to the glycosyl hydrolase 57 family.</text>
</comment>
<dbReference type="Proteomes" id="UP000595224">
    <property type="component" value="Chromosome"/>
</dbReference>
<protein>
    <submittedName>
        <fullName evidence="5">DUF1926 domain-containing protein</fullName>
    </submittedName>
</protein>
<feature type="domain" description="Glycoside hydrolase family 57 N-terminal" evidence="3">
    <location>
        <begin position="22"/>
        <end position="265"/>
    </location>
</feature>